<evidence type="ECO:0000313" key="1">
    <source>
        <dbReference type="EMBL" id="KAJ2881348.1"/>
    </source>
</evidence>
<evidence type="ECO:0000313" key="2">
    <source>
        <dbReference type="Proteomes" id="UP001139981"/>
    </source>
</evidence>
<sequence>SPAPMFPGASTIPTNFSSGMINSPESLGQFQLKFWKAHMASIEDNVPDFKLHLLPLARIKKVMKSDPDVKVQMISAEAPILFSKACEIFITEITQRAWMNAEENKRRTLQRQDVSCAAQRSEMFDFLIDVVPREEFAKKPGAKDDAPTAGTLQQQPPPPQQQHHPQQQHVQVQRTPSQQHQADQAVVAAAQQQHAHAQVQAQHQALQQAQAQAQAQVQAQHSQQTQQAQPQSASSMYTDPSFHQYYAQHLAEAAGFPQAAGPTPEQRQAYYQQIEREQLQWLQRQTNIPVQSSQGAPPPMPDQFGDPRLSGGSHVSPQMQQQQQQQVHDLAGGMPSKGERGND</sequence>
<comment type="caution">
    <text evidence="1">The sequence shown here is derived from an EMBL/GenBank/DDBJ whole genome shotgun (WGS) entry which is preliminary data.</text>
</comment>
<dbReference type="Proteomes" id="UP001139981">
    <property type="component" value="Unassembled WGS sequence"/>
</dbReference>
<keyword evidence="2" id="KW-1185">Reference proteome</keyword>
<proteinExistence type="predicted"/>
<feature type="non-terminal residue" evidence="1">
    <location>
        <position position="343"/>
    </location>
</feature>
<dbReference type="EMBL" id="JANBVB010002953">
    <property type="protein sequence ID" value="KAJ2881348.1"/>
    <property type="molecule type" value="Genomic_DNA"/>
</dbReference>
<accession>A0ACC1LUM5</accession>
<protein>
    <submittedName>
        <fullName evidence="1">CCAAT- binding transcription factor component</fullName>
    </submittedName>
</protein>
<reference evidence="1" key="1">
    <citation type="submission" date="2022-07" db="EMBL/GenBank/DDBJ databases">
        <title>Phylogenomic reconstructions and comparative analyses of Kickxellomycotina fungi.</title>
        <authorList>
            <person name="Reynolds N.K."/>
            <person name="Stajich J.E."/>
            <person name="Barry K."/>
            <person name="Grigoriev I.V."/>
            <person name="Crous P."/>
            <person name="Smith M.E."/>
        </authorList>
    </citation>
    <scope>NUCLEOTIDE SEQUENCE</scope>
    <source>
        <strain evidence="1">CBS 190363</strain>
    </source>
</reference>
<feature type="non-terminal residue" evidence="1">
    <location>
        <position position="1"/>
    </location>
</feature>
<name>A0ACC1LUM5_9FUNG</name>
<gene>
    <name evidence="1" type="primary">HAP5</name>
    <name evidence="1" type="ORF">IWW38_005810</name>
</gene>
<organism evidence="1 2">
    <name type="scientific">Coemansia aciculifera</name>
    <dbReference type="NCBI Taxonomy" id="417176"/>
    <lineage>
        <taxon>Eukaryota</taxon>
        <taxon>Fungi</taxon>
        <taxon>Fungi incertae sedis</taxon>
        <taxon>Zoopagomycota</taxon>
        <taxon>Kickxellomycotina</taxon>
        <taxon>Kickxellomycetes</taxon>
        <taxon>Kickxellales</taxon>
        <taxon>Kickxellaceae</taxon>
        <taxon>Coemansia</taxon>
    </lineage>
</organism>